<accession>A0A7N2KQT5</accession>
<dbReference type="InParanoid" id="A0A7N2KQT5"/>
<dbReference type="GO" id="GO:0016757">
    <property type="term" value="F:glycosyltransferase activity"/>
    <property type="evidence" value="ECO:0007669"/>
    <property type="project" value="UniProtKB-ARBA"/>
</dbReference>
<dbReference type="InterPro" id="IPR050426">
    <property type="entry name" value="Glycosyltransferase_28"/>
</dbReference>
<reference evidence="2 3" key="1">
    <citation type="journal article" date="2016" name="G3 (Bethesda)">
        <title>First Draft Assembly and Annotation of the Genome of a California Endemic Oak Quercus lobata Nee (Fagaceae).</title>
        <authorList>
            <person name="Sork V.L."/>
            <person name="Fitz-Gibbon S.T."/>
            <person name="Puiu D."/>
            <person name="Crepeau M."/>
            <person name="Gugger P.F."/>
            <person name="Sherman R."/>
            <person name="Stevens K."/>
            <person name="Langley C.H."/>
            <person name="Pellegrini M."/>
            <person name="Salzberg S.L."/>
        </authorList>
    </citation>
    <scope>NUCLEOTIDE SEQUENCE [LARGE SCALE GENOMIC DNA]</scope>
    <source>
        <strain evidence="2 3">cv. SW786</strain>
    </source>
</reference>
<evidence type="ECO:0000259" key="1">
    <source>
        <dbReference type="Pfam" id="PF06722"/>
    </source>
</evidence>
<dbReference type="EMBL" id="LRBV02000001">
    <property type="status" value="NOT_ANNOTATED_CDS"/>
    <property type="molecule type" value="Genomic_DNA"/>
</dbReference>
<sequence>MSDTVVVDKCLLIKWISLRLNPASLDRRKWNPLSTMKKLELDHSDFHGSKSDVLKTDNGASGWKSAPLAVDCHRHLQHIMLVWVEPVGRILQVHHGGAGTTAAGLKAACPTAVVPFFGDQPFWGERVHARGVGPAPIPIDEFSREKLVDAINSMLDPEVAVNILS</sequence>
<name>A0A7N2KQT5_QUELO</name>
<dbReference type="PANTHER" id="PTHR48050">
    <property type="entry name" value="STEROL 3-BETA-GLUCOSYLTRANSFERASE"/>
    <property type="match status" value="1"/>
</dbReference>
<reference evidence="2" key="2">
    <citation type="submission" date="2021-01" db="UniProtKB">
        <authorList>
            <consortium name="EnsemblPlants"/>
        </authorList>
    </citation>
    <scope>IDENTIFICATION</scope>
</reference>
<dbReference type="EnsemblPlants" id="QL01p050691:mrna">
    <property type="protein sequence ID" value="QL01p050691:mrna"/>
    <property type="gene ID" value="QL01p050691"/>
</dbReference>
<dbReference type="SUPFAM" id="SSF53756">
    <property type="entry name" value="UDP-Glycosyltransferase/glycogen phosphorylase"/>
    <property type="match status" value="1"/>
</dbReference>
<dbReference type="AlphaFoldDB" id="A0A7N2KQT5"/>
<evidence type="ECO:0000313" key="2">
    <source>
        <dbReference type="EnsemblPlants" id="QL01p050691:mrna"/>
    </source>
</evidence>
<dbReference type="Proteomes" id="UP000594261">
    <property type="component" value="Chromosome 1"/>
</dbReference>
<protein>
    <recommendedName>
        <fullName evidence="1">Erythromycin biosynthesis protein CIII-like C-terminal domain-containing protein</fullName>
    </recommendedName>
</protein>
<dbReference type="InterPro" id="IPR010610">
    <property type="entry name" value="EryCIII-like_C"/>
</dbReference>
<dbReference type="Gramene" id="QL01p050691:mrna">
    <property type="protein sequence ID" value="QL01p050691:mrna"/>
    <property type="gene ID" value="QL01p050691"/>
</dbReference>
<dbReference type="Pfam" id="PF06722">
    <property type="entry name" value="EryCIII-like_C"/>
    <property type="match status" value="1"/>
</dbReference>
<dbReference type="Gene3D" id="3.40.50.2000">
    <property type="entry name" value="Glycogen Phosphorylase B"/>
    <property type="match status" value="1"/>
</dbReference>
<feature type="domain" description="Erythromycin biosynthesis protein CIII-like C-terminal" evidence="1">
    <location>
        <begin position="93"/>
        <end position="156"/>
    </location>
</feature>
<organism evidence="2 3">
    <name type="scientific">Quercus lobata</name>
    <name type="common">Valley oak</name>
    <dbReference type="NCBI Taxonomy" id="97700"/>
    <lineage>
        <taxon>Eukaryota</taxon>
        <taxon>Viridiplantae</taxon>
        <taxon>Streptophyta</taxon>
        <taxon>Embryophyta</taxon>
        <taxon>Tracheophyta</taxon>
        <taxon>Spermatophyta</taxon>
        <taxon>Magnoliopsida</taxon>
        <taxon>eudicotyledons</taxon>
        <taxon>Gunneridae</taxon>
        <taxon>Pentapetalae</taxon>
        <taxon>rosids</taxon>
        <taxon>fabids</taxon>
        <taxon>Fagales</taxon>
        <taxon>Fagaceae</taxon>
        <taxon>Quercus</taxon>
    </lineage>
</organism>
<dbReference type="PANTHER" id="PTHR48050:SF13">
    <property type="entry name" value="STEROL 3-BETA-GLUCOSYLTRANSFERASE UGT80A2"/>
    <property type="match status" value="1"/>
</dbReference>
<proteinExistence type="predicted"/>
<evidence type="ECO:0000313" key="3">
    <source>
        <dbReference type="Proteomes" id="UP000594261"/>
    </source>
</evidence>
<keyword evidence="3" id="KW-1185">Reference proteome</keyword>